<organism evidence="1 2">
    <name type="scientific">Undibacterium rivi</name>
    <dbReference type="NCBI Taxonomy" id="2828729"/>
    <lineage>
        <taxon>Bacteria</taxon>
        <taxon>Pseudomonadati</taxon>
        <taxon>Pseudomonadota</taxon>
        <taxon>Betaproteobacteria</taxon>
        <taxon>Burkholderiales</taxon>
        <taxon>Oxalobacteraceae</taxon>
        <taxon>Undibacterium</taxon>
    </lineage>
</organism>
<keyword evidence="2" id="KW-1185">Reference proteome</keyword>
<name>A0ABS5GXD2_9BURK</name>
<dbReference type="EMBL" id="JAGSPK010000001">
    <property type="protein sequence ID" value="MBR7791108.1"/>
    <property type="molecule type" value="Genomic_DNA"/>
</dbReference>
<comment type="caution">
    <text evidence="1">The sequence shown here is derived from an EMBL/GenBank/DDBJ whole genome shotgun (WGS) entry which is preliminary data.</text>
</comment>
<sequence>MTDISLLKKQKKWAEKLGDQRTTDIMPVTGSEPLLPLARISDDSSKPDVMGAA</sequence>
<reference evidence="1 2" key="1">
    <citation type="submission" date="2021-04" db="EMBL/GenBank/DDBJ databases">
        <title>novel species isolated from subtropical streams in China.</title>
        <authorList>
            <person name="Lu H."/>
        </authorList>
    </citation>
    <scope>NUCLEOTIDE SEQUENCE [LARGE SCALE GENOMIC DNA]</scope>
    <source>
        <strain evidence="1 2">FT147W</strain>
    </source>
</reference>
<evidence type="ECO:0000313" key="1">
    <source>
        <dbReference type="EMBL" id="MBR7791108.1"/>
    </source>
</evidence>
<accession>A0ABS5GXD2</accession>
<gene>
    <name evidence="1" type="ORF">KDM87_00745</name>
</gene>
<proteinExistence type="predicted"/>
<dbReference type="RefSeq" id="WP_212677336.1">
    <property type="nucleotide sequence ID" value="NZ_JAGSPK010000001.1"/>
</dbReference>
<dbReference type="Proteomes" id="UP000682982">
    <property type="component" value="Unassembled WGS sequence"/>
</dbReference>
<protein>
    <submittedName>
        <fullName evidence="1">Uncharacterized protein</fullName>
    </submittedName>
</protein>
<evidence type="ECO:0000313" key="2">
    <source>
        <dbReference type="Proteomes" id="UP000682982"/>
    </source>
</evidence>